<gene>
    <name evidence="2" type="ordered locus">Os01g0338401</name>
    <name evidence="2" type="ORF">OSNPB_010338401</name>
</gene>
<dbReference type="Gramene" id="Os01t0338401-01">
    <property type="protein sequence ID" value="Os01t0338401-01"/>
    <property type="gene ID" value="Os01g0338401"/>
</dbReference>
<accession>A0A0P0V2D4</accession>
<keyword evidence="1" id="KW-0472">Membrane</keyword>
<organism evidence="2 3">
    <name type="scientific">Oryza sativa subsp. japonica</name>
    <name type="common">Rice</name>
    <dbReference type="NCBI Taxonomy" id="39947"/>
    <lineage>
        <taxon>Eukaryota</taxon>
        <taxon>Viridiplantae</taxon>
        <taxon>Streptophyta</taxon>
        <taxon>Embryophyta</taxon>
        <taxon>Tracheophyta</taxon>
        <taxon>Spermatophyta</taxon>
        <taxon>Magnoliopsida</taxon>
        <taxon>Liliopsida</taxon>
        <taxon>Poales</taxon>
        <taxon>Poaceae</taxon>
        <taxon>BOP clade</taxon>
        <taxon>Oryzoideae</taxon>
        <taxon>Oryzeae</taxon>
        <taxon>Oryzinae</taxon>
        <taxon>Oryza</taxon>
        <taxon>Oryza sativa</taxon>
    </lineage>
</organism>
<evidence type="ECO:0000313" key="2">
    <source>
        <dbReference type="EMBL" id="BAS71958.1"/>
    </source>
</evidence>
<keyword evidence="3" id="KW-1185">Reference proteome</keyword>
<dbReference type="FunCoup" id="A0A0P0V2D4">
    <property type="interactions" value="2"/>
</dbReference>
<reference evidence="2 3" key="3">
    <citation type="journal article" date="2013" name="Rice">
        <title>Improvement of the Oryza sativa Nipponbare reference genome using next generation sequence and optical map data.</title>
        <authorList>
            <person name="Kawahara Y."/>
            <person name="de la Bastide M."/>
            <person name="Hamilton J.P."/>
            <person name="Kanamori H."/>
            <person name="McCombie W.R."/>
            <person name="Ouyang S."/>
            <person name="Schwartz D.C."/>
            <person name="Tanaka T."/>
            <person name="Wu J."/>
            <person name="Zhou S."/>
            <person name="Childs K.L."/>
            <person name="Davidson R.M."/>
            <person name="Lin H."/>
            <person name="Quesada-Ocampo L."/>
            <person name="Vaillancourt B."/>
            <person name="Sakai H."/>
            <person name="Lee S.S."/>
            <person name="Kim J."/>
            <person name="Numa H."/>
            <person name="Itoh T."/>
            <person name="Buell C.R."/>
            <person name="Matsumoto T."/>
        </authorList>
    </citation>
    <scope>NUCLEOTIDE SEQUENCE [LARGE SCALE GENOMIC DNA]</scope>
    <source>
        <strain evidence="3">cv. Nipponbare</strain>
    </source>
</reference>
<dbReference type="EMBL" id="AP014957">
    <property type="protein sequence ID" value="BAS71958.1"/>
    <property type="molecule type" value="Genomic_DNA"/>
</dbReference>
<keyword evidence="1" id="KW-0812">Transmembrane</keyword>
<dbReference type="AlphaFoldDB" id="A0A0P0V2D4"/>
<reference evidence="3" key="1">
    <citation type="journal article" date="2005" name="Nature">
        <title>The map-based sequence of the rice genome.</title>
        <authorList>
            <consortium name="International rice genome sequencing project (IRGSP)"/>
            <person name="Matsumoto T."/>
            <person name="Wu J."/>
            <person name="Kanamori H."/>
            <person name="Katayose Y."/>
            <person name="Fujisawa M."/>
            <person name="Namiki N."/>
            <person name="Mizuno H."/>
            <person name="Yamamoto K."/>
            <person name="Antonio B.A."/>
            <person name="Baba T."/>
            <person name="Sakata K."/>
            <person name="Nagamura Y."/>
            <person name="Aoki H."/>
            <person name="Arikawa K."/>
            <person name="Arita K."/>
            <person name="Bito T."/>
            <person name="Chiden Y."/>
            <person name="Fujitsuka N."/>
            <person name="Fukunaka R."/>
            <person name="Hamada M."/>
            <person name="Harada C."/>
            <person name="Hayashi A."/>
            <person name="Hijishita S."/>
            <person name="Honda M."/>
            <person name="Hosokawa S."/>
            <person name="Ichikawa Y."/>
            <person name="Idonuma A."/>
            <person name="Iijima M."/>
            <person name="Ikeda M."/>
            <person name="Ikeno M."/>
            <person name="Ito K."/>
            <person name="Ito S."/>
            <person name="Ito T."/>
            <person name="Ito Y."/>
            <person name="Ito Y."/>
            <person name="Iwabuchi A."/>
            <person name="Kamiya K."/>
            <person name="Karasawa W."/>
            <person name="Kurita K."/>
            <person name="Katagiri S."/>
            <person name="Kikuta A."/>
            <person name="Kobayashi H."/>
            <person name="Kobayashi N."/>
            <person name="Machita K."/>
            <person name="Maehara T."/>
            <person name="Masukawa M."/>
            <person name="Mizubayashi T."/>
            <person name="Mukai Y."/>
            <person name="Nagasaki H."/>
            <person name="Nagata Y."/>
            <person name="Naito S."/>
            <person name="Nakashima M."/>
            <person name="Nakama Y."/>
            <person name="Nakamichi Y."/>
            <person name="Nakamura M."/>
            <person name="Meguro A."/>
            <person name="Negishi M."/>
            <person name="Ohta I."/>
            <person name="Ohta T."/>
            <person name="Okamoto M."/>
            <person name="Ono N."/>
            <person name="Saji S."/>
            <person name="Sakaguchi M."/>
            <person name="Sakai K."/>
            <person name="Shibata M."/>
            <person name="Shimokawa T."/>
            <person name="Song J."/>
            <person name="Takazaki Y."/>
            <person name="Terasawa K."/>
            <person name="Tsugane M."/>
            <person name="Tsuji K."/>
            <person name="Ueda S."/>
            <person name="Waki K."/>
            <person name="Yamagata H."/>
            <person name="Yamamoto M."/>
            <person name="Yamamoto S."/>
            <person name="Yamane H."/>
            <person name="Yoshiki S."/>
            <person name="Yoshihara R."/>
            <person name="Yukawa K."/>
            <person name="Zhong H."/>
            <person name="Yano M."/>
            <person name="Yuan Q."/>
            <person name="Ouyang S."/>
            <person name="Liu J."/>
            <person name="Jones K.M."/>
            <person name="Gansberger K."/>
            <person name="Moffat K."/>
            <person name="Hill J."/>
            <person name="Bera J."/>
            <person name="Fadrosh D."/>
            <person name="Jin S."/>
            <person name="Johri S."/>
            <person name="Kim M."/>
            <person name="Overton L."/>
            <person name="Reardon M."/>
            <person name="Tsitrin T."/>
            <person name="Vuong H."/>
            <person name="Weaver B."/>
            <person name="Ciecko A."/>
            <person name="Tallon L."/>
            <person name="Jackson J."/>
            <person name="Pai G."/>
            <person name="Aken S.V."/>
            <person name="Utterback T."/>
            <person name="Reidmuller S."/>
            <person name="Feldblyum T."/>
            <person name="Hsiao J."/>
            <person name="Zismann V."/>
            <person name="Iobst S."/>
            <person name="de Vazeille A.R."/>
            <person name="Buell C.R."/>
            <person name="Ying K."/>
            <person name="Li Y."/>
            <person name="Lu T."/>
            <person name="Huang Y."/>
            <person name="Zhao Q."/>
            <person name="Feng Q."/>
            <person name="Zhang L."/>
            <person name="Zhu J."/>
            <person name="Weng Q."/>
            <person name="Mu J."/>
            <person name="Lu Y."/>
            <person name="Fan D."/>
            <person name="Liu Y."/>
            <person name="Guan J."/>
            <person name="Zhang Y."/>
            <person name="Yu S."/>
            <person name="Liu X."/>
            <person name="Zhang Y."/>
            <person name="Hong G."/>
            <person name="Han B."/>
            <person name="Choisne N."/>
            <person name="Demange N."/>
            <person name="Orjeda G."/>
            <person name="Samain S."/>
            <person name="Cattolico L."/>
            <person name="Pelletier E."/>
            <person name="Couloux A."/>
            <person name="Segurens B."/>
            <person name="Wincker P."/>
            <person name="D'Hont A."/>
            <person name="Scarpelli C."/>
            <person name="Weissenbach J."/>
            <person name="Salanoubat M."/>
            <person name="Quetier F."/>
            <person name="Yu Y."/>
            <person name="Kim H.R."/>
            <person name="Rambo T."/>
            <person name="Currie J."/>
            <person name="Collura K."/>
            <person name="Luo M."/>
            <person name="Yang T."/>
            <person name="Ammiraju J.S.S."/>
            <person name="Engler F."/>
            <person name="Soderlund C."/>
            <person name="Wing R.A."/>
            <person name="Palmer L.E."/>
            <person name="de la Bastide M."/>
            <person name="Spiegel L."/>
            <person name="Nascimento L."/>
            <person name="Zutavern T."/>
            <person name="O'Shaughnessy A."/>
            <person name="Dike S."/>
            <person name="Dedhia N."/>
            <person name="Preston R."/>
            <person name="Balija V."/>
            <person name="McCombie W.R."/>
            <person name="Chow T."/>
            <person name="Chen H."/>
            <person name="Chung M."/>
            <person name="Chen C."/>
            <person name="Shaw J."/>
            <person name="Wu H."/>
            <person name="Hsiao K."/>
            <person name="Chao Y."/>
            <person name="Chu M."/>
            <person name="Cheng C."/>
            <person name="Hour A."/>
            <person name="Lee P."/>
            <person name="Lin S."/>
            <person name="Lin Y."/>
            <person name="Liou J."/>
            <person name="Liu S."/>
            <person name="Hsing Y."/>
            <person name="Raghuvanshi S."/>
            <person name="Mohanty A."/>
            <person name="Bharti A.K."/>
            <person name="Gaur A."/>
            <person name="Gupta V."/>
            <person name="Kumar D."/>
            <person name="Ravi V."/>
            <person name="Vij S."/>
            <person name="Kapur A."/>
            <person name="Khurana P."/>
            <person name="Khurana P."/>
            <person name="Khurana J.P."/>
            <person name="Tyagi A.K."/>
            <person name="Gaikwad K."/>
            <person name="Singh A."/>
            <person name="Dalal V."/>
            <person name="Srivastava S."/>
            <person name="Dixit A."/>
            <person name="Pal A.K."/>
            <person name="Ghazi I.A."/>
            <person name="Yadav M."/>
            <person name="Pandit A."/>
            <person name="Bhargava A."/>
            <person name="Sureshbabu K."/>
            <person name="Batra K."/>
            <person name="Sharma T.R."/>
            <person name="Mohapatra T."/>
            <person name="Singh N.K."/>
            <person name="Messing J."/>
            <person name="Nelson A.B."/>
            <person name="Fuks G."/>
            <person name="Kavchok S."/>
            <person name="Keizer G."/>
            <person name="Linton E."/>
            <person name="Llaca V."/>
            <person name="Song R."/>
            <person name="Tanyolac B."/>
            <person name="Young S."/>
            <person name="Ho-Il K."/>
            <person name="Hahn J.H."/>
            <person name="Sangsakoo G."/>
            <person name="Vanavichit A."/>
            <person name="de Mattos Luiz.A.T."/>
            <person name="Zimmer P.D."/>
            <person name="Malone G."/>
            <person name="Dellagostin O."/>
            <person name="de Oliveira A.C."/>
            <person name="Bevan M."/>
            <person name="Bancroft I."/>
            <person name="Minx P."/>
            <person name="Cordum H."/>
            <person name="Wilson R."/>
            <person name="Cheng Z."/>
            <person name="Jin W."/>
            <person name="Jiang J."/>
            <person name="Leong S.A."/>
            <person name="Iwama H."/>
            <person name="Gojobori T."/>
            <person name="Itoh T."/>
            <person name="Niimura Y."/>
            <person name="Fujii Y."/>
            <person name="Habara T."/>
            <person name="Sakai H."/>
            <person name="Sato Y."/>
            <person name="Wilson G."/>
            <person name="Kumar K."/>
            <person name="McCouch S."/>
            <person name="Juretic N."/>
            <person name="Hoen D."/>
            <person name="Wright S."/>
            <person name="Bruskiewich R."/>
            <person name="Bureau T."/>
            <person name="Miyao A."/>
            <person name="Hirochika H."/>
            <person name="Nishikawa T."/>
            <person name="Kadowaki K."/>
            <person name="Sugiura M."/>
            <person name="Burr B."/>
            <person name="Sasaki T."/>
        </authorList>
    </citation>
    <scope>NUCLEOTIDE SEQUENCE [LARGE SCALE GENOMIC DNA]</scope>
    <source>
        <strain evidence="3">cv. Nipponbare</strain>
    </source>
</reference>
<evidence type="ECO:0000256" key="1">
    <source>
        <dbReference type="SAM" id="Phobius"/>
    </source>
</evidence>
<sequence length="93" mass="10505">MDCSRSAVRTNNSGESGSPCLTPLLHLKVFPGTPFSITEVETDFKTLLTKLIQDWLNPLACKICRIASCSTRWKAFSKSIFMIIISLLVCWHW</sequence>
<dbReference type="InParanoid" id="A0A0P0V2D4"/>
<protein>
    <submittedName>
        <fullName evidence="2">Os01g0338401 protein</fullName>
    </submittedName>
</protein>
<dbReference type="PaxDb" id="39947-A0A0P0V2D4"/>
<evidence type="ECO:0000313" key="3">
    <source>
        <dbReference type="Proteomes" id="UP000059680"/>
    </source>
</evidence>
<keyword evidence="1" id="KW-1133">Transmembrane helix</keyword>
<name>A0A0P0V2D4_ORYSJ</name>
<dbReference type="Proteomes" id="UP000059680">
    <property type="component" value="Chromosome 1"/>
</dbReference>
<reference evidence="2 3" key="2">
    <citation type="journal article" date="2013" name="Plant Cell Physiol.">
        <title>Rice Annotation Project Database (RAP-DB): an integrative and interactive database for rice genomics.</title>
        <authorList>
            <person name="Sakai H."/>
            <person name="Lee S.S."/>
            <person name="Tanaka T."/>
            <person name="Numa H."/>
            <person name="Kim J."/>
            <person name="Kawahara Y."/>
            <person name="Wakimoto H."/>
            <person name="Yang C.C."/>
            <person name="Iwamoto M."/>
            <person name="Abe T."/>
            <person name="Yamada Y."/>
            <person name="Muto A."/>
            <person name="Inokuchi H."/>
            <person name="Ikemura T."/>
            <person name="Matsumoto T."/>
            <person name="Sasaki T."/>
            <person name="Itoh T."/>
        </authorList>
    </citation>
    <scope>NUCLEOTIDE SEQUENCE [LARGE SCALE GENOMIC DNA]</scope>
    <source>
        <strain evidence="3">cv. Nipponbare</strain>
    </source>
</reference>
<proteinExistence type="predicted"/>
<feature type="transmembrane region" description="Helical" evidence="1">
    <location>
        <begin position="75"/>
        <end position="92"/>
    </location>
</feature>